<name>A0A1X9SXP8_9BACT</name>
<evidence type="ECO:0000256" key="1">
    <source>
        <dbReference type="ARBA" id="ARBA00022729"/>
    </source>
</evidence>
<evidence type="ECO:0000259" key="3">
    <source>
        <dbReference type="Pfam" id="PF13505"/>
    </source>
</evidence>
<accession>A0A1X9SXP8</accession>
<dbReference type="KEGG" id="camy:CSUIS_1239"/>
<dbReference type="InterPro" id="IPR027385">
    <property type="entry name" value="Beta-barrel_OMP"/>
</dbReference>
<dbReference type="Pfam" id="PF13505">
    <property type="entry name" value="OMP_b-brl"/>
    <property type="match status" value="1"/>
</dbReference>
<protein>
    <submittedName>
        <fullName evidence="4">Outer membrane beta-barrel domain protein</fullName>
    </submittedName>
</protein>
<keyword evidence="1 2" id="KW-0732">Signal</keyword>
<evidence type="ECO:0000256" key="2">
    <source>
        <dbReference type="SAM" id="SignalP"/>
    </source>
</evidence>
<feature type="signal peptide" evidence="2">
    <location>
        <begin position="1"/>
        <end position="20"/>
    </location>
</feature>
<dbReference type="SUPFAM" id="SSF56925">
    <property type="entry name" value="OMPA-like"/>
    <property type="match status" value="1"/>
</dbReference>
<feature type="domain" description="Outer membrane protein beta-barrel" evidence="3">
    <location>
        <begin position="9"/>
        <end position="195"/>
    </location>
</feature>
<dbReference type="Gene3D" id="2.40.160.20">
    <property type="match status" value="1"/>
</dbReference>
<evidence type="ECO:0000313" key="5">
    <source>
        <dbReference type="Proteomes" id="UP000194260"/>
    </source>
</evidence>
<dbReference type="Proteomes" id="UP000194260">
    <property type="component" value="Chromosome"/>
</dbReference>
<dbReference type="STRING" id="1660073.CSUIS_1239"/>
<proteinExistence type="predicted"/>
<organism evidence="4 5">
    <name type="scientific">Campylobacter porcelli</name>
    <dbReference type="NCBI Taxonomy" id="1660073"/>
    <lineage>
        <taxon>Bacteria</taxon>
        <taxon>Pseudomonadati</taxon>
        <taxon>Campylobacterota</taxon>
        <taxon>Epsilonproteobacteria</taxon>
        <taxon>Campylobacterales</taxon>
        <taxon>Campylobacteraceae</taxon>
        <taxon>Campylobacter</taxon>
    </lineage>
</organism>
<sequence length="223" mass="25162">MFKLKSTVLILSLSATFALADGYFIGFSGGFNHSSVDEDNYDLISDNNLLLSPKFGYQVDDTHRYSLSYEYGGKSIGSRSYNIEIGGVVIANEWEKYKFTSHRFLLGYDYTPLIQPNLRADIGVFVGYSLGEFDVENSLIQDIAPAIPNFLDGFSYGAKLGALYEVDDKWNIEFGARIMHTMYKSKDLNLSFDYGGATYEIENKPFRLKQLDTSAYLGVSYKF</sequence>
<dbReference type="InterPro" id="IPR011250">
    <property type="entry name" value="OMP/PagP_B-barrel"/>
</dbReference>
<dbReference type="AlphaFoldDB" id="A0A1X9SXP8"/>
<gene>
    <name evidence="4" type="ORF">CSUIS_1239</name>
</gene>
<dbReference type="RefSeq" id="WP_086242293.1">
    <property type="nucleotide sequence ID" value="NZ_CP018789.1"/>
</dbReference>
<dbReference type="EMBL" id="CP018789">
    <property type="protein sequence ID" value="ARR01038.1"/>
    <property type="molecule type" value="Genomic_DNA"/>
</dbReference>
<evidence type="ECO:0000313" key="4">
    <source>
        <dbReference type="EMBL" id="ARR01038.1"/>
    </source>
</evidence>
<feature type="chain" id="PRO_5012553092" evidence="2">
    <location>
        <begin position="21"/>
        <end position="223"/>
    </location>
</feature>
<reference evidence="5" key="1">
    <citation type="journal article" date="2017" name="Genome Biol. Evol.">
        <title>Comparative Genomic Analysis Identifies a Campylobacter Clade Deficient in Selenium Metabolism.</title>
        <authorList>
            <person name="Miller W.G."/>
            <person name="Yee E."/>
            <person name="Lopes B.S."/>
            <person name="Chapman M.H."/>
            <person name="Huynh S."/>
            <person name="Bono J.L."/>
            <person name="Parker C.T."/>
            <person name="Strachan N.J.C."/>
            <person name="Forbes K.J."/>
        </authorList>
    </citation>
    <scope>NUCLEOTIDE SEQUENCE [LARGE SCALE GENOMIC DNA]</scope>
    <source>
        <strain evidence="5">RM6137</strain>
    </source>
</reference>